<dbReference type="RefSeq" id="WP_215235736.1">
    <property type="nucleotide sequence ID" value="NZ_CAJRAU010000007.1"/>
</dbReference>
<evidence type="ECO:0000313" key="1">
    <source>
        <dbReference type="EMBL" id="CAG5072924.1"/>
    </source>
</evidence>
<evidence type="ECO:0000313" key="2">
    <source>
        <dbReference type="Proteomes" id="UP000679725"/>
    </source>
</evidence>
<comment type="caution">
    <text evidence="1">The sequence shown here is derived from an EMBL/GenBank/DDBJ whole genome shotgun (WGS) entry which is preliminary data.</text>
</comment>
<dbReference type="EMBL" id="CAJRAU010000007">
    <property type="protein sequence ID" value="CAG5072924.1"/>
    <property type="molecule type" value="Genomic_DNA"/>
</dbReference>
<sequence length="296" mass="33711">MNGYDLSRQWFDFAFERQECKVQHTALYLWIVELNNRLGWKSTFGLPMSATMEGLSIGNKTTYSNTLRDLVSWGFIEIVQEAKNQYQSCIVKLCWCENEQALSMALSTALYRHSDQHRTGIVSGTELGIESSTVTIDKPLNFQTFKPLNKETIDADRVEILESLKDRLLDEEKNASPKVPRKGSPKFDPAKIELPFSGEGFSIAWLAWIKHRQEIKKPLTETAVGQQLKKLSSFDEATATALILQTVEKGWHGIVYELRSENHWQPNAPAGKGNIQKNYESVMTAEQRILQKRGLN</sequence>
<name>A0ABN7RJR0_9BACT</name>
<reference evidence="1 2" key="1">
    <citation type="submission" date="2021-04" db="EMBL/GenBank/DDBJ databases">
        <authorList>
            <person name="Rodrigo-Torres L."/>
            <person name="Arahal R. D."/>
            <person name="Lucena T."/>
        </authorList>
    </citation>
    <scope>NUCLEOTIDE SEQUENCE [LARGE SCALE GENOMIC DNA]</scope>
    <source>
        <strain evidence="1 2">CECT 9623</strain>
    </source>
</reference>
<keyword evidence="2" id="KW-1185">Reference proteome</keyword>
<dbReference type="Proteomes" id="UP000679725">
    <property type="component" value="Unassembled WGS sequence"/>
</dbReference>
<protein>
    <submittedName>
        <fullName evidence="1">Uncharacterized protein</fullName>
    </submittedName>
</protein>
<gene>
    <name evidence="1" type="ORF">DYBT9623_04461</name>
</gene>
<accession>A0ABN7RJR0</accession>
<organism evidence="1 2">
    <name type="scientific">Dyadobacter linearis</name>
    <dbReference type="NCBI Taxonomy" id="2823330"/>
    <lineage>
        <taxon>Bacteria</taxon>
        <taxon>Pseudomonadati</taxon>
        <taxon>Bacteroidota</taxon>
        <taxon>Cytophagia</taxon>
        <taxon>Cytophagales</taxon>
        <taxon>Spirosomataceae</taxon>
        <taxon>Dyadobacter</taxon>
    </lineage>
</organism>
<proteinExistence type="predicted"/>